<comment type="similarity">
    <text evidence="2">Belongs to the binding-protein-dependent transport system permease family. FecCD subfamily.</text>
</comment>
<evidence type="ECO:0000256" key="6">
    <source>
        <dbReference type="ARBA" id="ARBA00022989"/>
    </source>
</evidence>
<feature type="transmembrane region" description="Helical" evidence="8">
    <location>
        <begin position="61"/>
        <end position="82"/>
    </location>
</feature>
<dbReference type="Pfam" id="PF01032">
    <property type="entry name" value="FecCD"/>
    <property type="match status" value="1"/>
</dbReference>
<feature type="transmembrane region" description="Helical" evidence="8">
    <location>
        <begin position="115"/>
        <end position="134"/>
    </location>
</feature>
<feature type="transmembrane region" description="Helical" evidence="8">
    <location>
        <begin position="191"/>
        <end position="209"/>
    </location>
</feature>
<dbReference type="GO" id="GO:0022857">
    <property type="term" value="F:transmembrane transporter activity"/>
    <property type="evidence" value="ECO:0007669"/>
    <property type="project" value="InterPro"/>
</dbReference>
<evidence type="ECO:0000256" key="8">
    <source>
        <dbReference type="SAM" id="Phobius"/>
    </source>
</evidence>
<dbReference type="FunFam" id="1.10.3470.10:FF:000001">
    <property type="entry name" value="Vitamin B12 ABC transporter permease BtuC"/>
    <property type="match status" value="1"/>
</dbReference>
<dbReference type="SUPFAM" id="SSF81345">
    <property type="entry name" value="ABC transporter involved in vitamin B12 uptake, BtuC"/>
    <property type="match status" value="1"/>
</dbReference>
<evidence type="ECO:0000256" key="5">
    <source>
        <dbReference type="ARBA" id="ARBA00022692"/>
    </source>
</evidence>
<keyword evidence="6 8" id="KW-1133">Transmembrane helix</keyword>
<dbReference type="InterPro" id="IPR000522">
    <property type="entry name" value="ABC_transptr_permease_BtuC"/>
</dbReference>
<comment type="caution">
    <text evidence="9">The sequence shown here is derived from an EMBL/GenBank/DDBJ whole genome shotgun (WGS) entry which is preliminary data.</text>
</comment>
<dbReference type="Gene3D" id="1.10.3470.10">
    <property type="entry name" value="ABC transporter involved in vitamin B12 uptake, BtuC"/>
    <property type="match status" value="1"/>
</dbReference>
<protein>
    <submittedName>
        <fullName evidence="9">Iron complex transport system permease protein</fullName>
    </submittedName>
</protein>
<name>A0A7W3RIP1_PRIAR</name>
<organism evidence="9 10">
    <name type="scientific">Priestia aryabhattai</name>
    <name type="common">Bacillus aryabhattai</name>
    <dbReference type="NCBI Taxonomy" id="412384"/>
    <lineage>
        <taxon>Bacteria</taxon>
        <taxon>Bacillati</taxon>
        <taxon>Bacillota</taxon>
        <taxon>Bacilli</taxon>
        <taxon>Bacillales</taxon>
        <taxon>Bacillaceae</taxon>
        <taxon>Priestia</taxon>
    </lineage>
</organism>
<evidence type="ECO:0000313" key="10">
    <source>
        <dbReference type="Proteomes" id="UP000543174"/>
    </source>
</evidence>
<evidence type="ECO:0000256" key="1">
    <source>
        <dbReference type="ARBA" id="ARBA00004651"/>
    </source>
</evidence>
<feature type="transmembrane region" description="Helical" evidence="8">
    <location>
        <begin position="230"/>
        <end position="259"/>
    </location>
</feature>
<evidence type="ECO:0000256" key="2">
    <source>
        <dbReference type="ARBA" id="ARBA00007935"/>
    </source>
</evidence>
<dbReference type="CDD" id="cd06550">
    <property type="entry name" value="TM_ABC_iron-siderophores_like"/>
    <property type="match status" value="1"/>
</dbReference>
<feature type="transmembrane region" description="Helical" evidence="8">
    <location>
        <begin position="274"/>
        <end position="291"/>
    </location>
</feature>
<gene>
    <name evidence="9" type="ORF">HNP21_006110</name>
</gene>
<feature type="transmembrane region" description="Helical" evidence="8">
    <location>
        <begin position="7"/>
        <end position="32"/>
    </location>
</feature>
<dbReference type="Proteomes" id="UP000543174">
    <property type="component" value="Unassembled WGS sequence"/>
</dbReference>
<dbReference type="GO" id="GO:0005886">
    <property type="term" value="C:plasma membrane"/>
    <property type="evidence" value="ECO:0007669"/>
    <property type="project" value="UniProtKB-SubCell"/>
</dbReference>
<evidence type="ECO:0000313" key="9">
    <source>
        <dbReference type="EMBL" id="MBA9042932.1"/>
    </source>
</evidence>
<dbReference type="PANTHER" id="PTHR30472">
    <property type="entry name" value="FERRIC ENTEROBACTIN TRANSPORT SYSTEM PERMEASE PROTEIN"/>
    <property type="match status" value="1"/>
</dbReference>
<keyword evidence="3" id="KW-0813">Transport</keyword>
<keyword evidence="5 8" id="KW-0812">Transmembrane</keyword>
<comment type="subcellular location">
    <subcellularLocation>
        <location evidence="1">Cell membrane</location>
        <topology evidence="1">Multi-pass membrane protein</topology>
    </subcellularLocation>
</comment>
<reference evidence="9" key="1">
    <citation type="submission" date="2020-08" db="EMBL/GenBank/DDBJ databases">
        <title>Functional genomics of gut bacteria from endangered species of beetles.</title>
        <authorList>
            <person name="Carlos-Shanley C."/>
        </authorList>
    </citation>
    <scope>NUCLEOTIDE SEQUENCE [LARGE SCALE GENOMIC DNA]</scope>
    <source>
        <strain evidence="9">S00060</strain>
    </source>
</reference>
<dbReference type="GO" id="GO:0033214">
    <property type="term" value="P:siderophore-iron import into cell"/>
    <property type="evidence" value="ECO:0007669"/>
    <property type="project" value="TreeGrafter"/>
</dbReference>
<keyword evidence="10" id="KW-1185">Reference proteome</keyword>
<feature type="transmembrane region" description="Helical" evidence="8">
    <location>
        <begin position="91"/>
        <end position="109"/>
    </location>
</feature>
<dbReference type="InterPro" id="IPR037294">
    <property type="entry name" value="ABC_BtuC-like"/>
</dbReference>
<keyword evidence="7 8" id="KW-0472">Membrane</keyword>
<feature type="transmembrane region" description="Helical" evidence="8">
    <location>
        <begin position="303"/>
        <end position="321"/>
    </location>
</feature>
<evidence type="ECO:0000256" key="4">
    <source>
        <dbReference type="ARBA" id="ARBA00022475"/>
    </source>
</evidence>
<dbReference type="RefSeq" id="WP_182528222.1">
    <property type="nucleotide sequence ID" value="NZ_JACJHT010000021.1"/>
</dbReference>
<accession>A0A7W3RIP1</accession>
<feature type="transmembrane region" description="Helical" evidence="8">
    <location>
        <begin position="146"/>
        <end position="166"/>
    </location>
</feature>
<dbReference type="AlphaFoldDB" id="A0A7W3RIP1"/>
<sequence length="328" mass="34999">MNAKKHPYGIISVLLLILVMIAFISLGIGAVYTSPVEVFTNLIGKSQSNHFILFNYRIPRMLLAVIVGASLAVSGAILQGILKNPLASPDVIGVTKGSGLFAVAVLIIFPGASMVALPFSAFLGAAVIAIALMLFSYTQGTKTHSLALIGVALGAICQAGIQYFMIKFPDNVNTTLLWLTGSLWGRGWNEMWFLIPCLVLIPLIIIFISKLDILNLGDEMAVGLGERIKYVRYTLLSISVILTGASVAVVGSIGFIGLISPHIGRRLVGSRSKFLLPVSALIGALFLLLADTVGRGVVPPIEIPAGIVTAIIGAPYFLYLLRREQKNK</sequence>
<keyword evidence="4" id="KW-1003">Cell membrane</keyword>
<evidence type="ECO:0000256" key="7">
    <source>
        <dbReference type="ARBA" id="ARBA00023136"/>
    </source>
</evidence>
<dbReference type="PANTHER" id="PTHR30472:SF37">
    <property type="entry name" value="FE(3+) DICITRATE TRANSPORT SYSTEM PERMEASE PROTEIN FECD-RELATED"/>
    <property type="match status" value="1"/>
</dbReference>
<evidence type="ECO:0000256" key="3">
    <source>
        <dbReference type="ARBA" id="ARBA00022448"/>
    </source>
</evidence>
<dbReference type="EMBL" id="JACJHT010000021">
    <property type="protein sequence ID" value="MBA9042932.1"/>
    <property type="molecule type" value="Genomic_DNA"/>
</dbReference>
<proteinExistence type="inferred from homology"/>